<dbReference type="GO" id="GO:0003676">
    <property type="term" value="F:nucleic acid binding"/>
    <property type="evidence" value="ECO:0007669"/>
    <property type="project" value="InterPro"/>
</dbReference>
<accession>A0A8X7WPU0</accession>
<dbReference type="SUPFAM" id="SSF54928">
    <property type="entry name" value="RNA-binding domain, RBD"/>
    <property type="match status" value="1"/>
</dbReference>
<reference evidence="2 3" key="1">
    <citation type="submission" date="2020-02" db="EMBL/GenBank/DDBJ databases">
        <authorList>
            <person name="Ma Q."/>
            <person name="Huang Y."/>
            <person name="Song X."/>
            <person name="Pei D."/>
        </authorList>
    </citation>
    <scope>NUCLEOTIDE SEQUENCE [LARGE SCALE GENOMIC DNA]</scope>
    <source>
        <strain evidence="2">Sxm20200214</strain>
        <tissue evidence="2">Leaf</tissue>
    </source>
</reference>
<dbReference type="EMBL" id="JAAMPC010000001">
    <property type="protein sequence ID" value="KAG2334803.1"/>
    <property type="molecule type" value="Genomic_DNA"/>
</dbReference>
<name>A0A8X7WPU0_BRACI</name>
<protein>
    <recommendedName>
        <fullName evidence="4">RRM domain-containing protein</fullName>
    </recommendedName>
</protein>
<organism evidence="2 3">
    <name type="scientific">Brassica carinata</name>
    <name type="common">Ethiopian mustard</name>
    <name type="synonym">Abyssinian cabbage</name>
    <dbReference type="NCBI Taxonomy" id="52824"/>
    <lineage>
        <taxon>Eukaryota</taxon>
        <taxon>Viridiplantae</taxon>
        <taxon>Streptophyta</taxon>
        <taxon>Embryophyta</taxon>
        <taxon>Tracheophyta</taxon>
        <taxon>Spermatophyta</taxon>
        <taxon>Magnoliopsida</taxon>
        <taxon>eudicotyledons</taxon>
        <taxon>Gunneridae</taxon>
        <taxon>Pentapetalae</taxon>
        <taxon>rosids</taxon>
        <taxon>malvids</taxon>
        <taxon>Brassicales</taxon>
        <taxon>Brassicaceae</taxon>
        <taxon>Brassiceae</taxon>
        <taxon>Brassica</taxon>
    </lineage>
</organism>
<gene>
    <name evidence="2" type="ORF">Bca52824_005983</name>
</gene>
<dbReference type="OrthoDB" id="1113235at2759"/>
<dbReference type="Gene3D" id="3.30.70.330">
    <property type="match status" value="1"/>
</dbReference>
<dbReference type="Proteomes" id="UP000886595">
    <property type="component" value="Unassembled WGS sequence"/>
</dbReference>
<feature type="region of interest" description="Disordered" evidence="1">
    <location>
        <begin position="1"/>
        <end position="24"/>
    </location>
</feature>
<sequence length="231" mass="25403">MEGSRIEGLTLKDSRTVPVESEQQRTLDGDTDKFVENMKSLMDYHESQIRISVEGFNTSGDPVELYTSLQSLFKTCGKVENIEIKIDPVTNQLISPCVLVLLRGEGARERALLLDGSELRGRKLTLSPIEQHTDGMTTAARAAKYVADFQRSRSEAISVTGYDPSLPQEDLKSALRKHFASCGEITDILILDSRALVHLYGLGSVHRAVQLHGTDLGGGFKLTVQEAAREA</sequence>
<proteinExistence type="predicted"/>
<evidence type="ECO:0000313" key="2">
    <source>
        <dbReference type="EMBL" id="KAG2334803.1"/>
    </source>
</evidence>
<evidence type="ECO:0000256" key="1">
    <source>
        <dbReference type="SAM" id="MobiDB-lite"/>
    </source>
</evidence>
<dbReference type="AlphaFoldDB" id="A0A8X7WPU0"/>
<comment type="caution">
    <text evidence="2">The sequence shown here is derived from an EMBL/GenBank/DDBJ whole genome shotgun (WGS) entry which is preliminary data.</text>
</comment>
<keyword evidence="3" id="KW-1185">Reference proteome</keyword>
<dbReference type="InterPro" id="IPR035979">
    <property type="entry name" value="RBD_domain_sf"/>
</dbReference>
<evidence type="ECO:0000313" key="3">
    <source>
        <dbReference type="Proteomes" id="UP000886595"/>
    </source>
</evidence>
<evidence type="ECO:0008006" key="4">
    <source>
        <dbReference type="Google" id="ProtNLM"/>
    </source>
</evidence>
<dbReference type="InterPro" id="IPR012677">
    <property type="entry name" value="Nucleotide-bd_a/b_plait_sf"/>
</dbReference>